<dbReference type="AlphaFoldDB" id="A0A0E0AJD1"/>
<protein>
    <submittedName>
        <fullName evidence="1">Uncharacterized protein</fullName>
    </submittedName>
</protein>
<evidence type="ECO:0000313" key="1">
    <source>
        <dbReference type="EnsemblPlants" id="OGLUM07G12610.1"/>
    </source>
</evidence>
<sequence>MCFCSKNVKLSVELKNYVKDIAEFLHHSSKFYIVAMNNTFMKQDRVDGHILQQPITYNYRRYVSSTSTKQIDCRQQYIFCEGYFDALCHNHPSLPSKCNARLHEKTTAILIAFTLYVLSYVC</sequence>
<accession>A0A0E0AJD1</accession>
<reference evidence="1" key="1">
    <citation type="submission" date="2015-04" db="UniProtKB">
        <authorList>
            <consortium name="EnsemblPlants"/>
        </authorList>
    </citation>
    <scope>IDENTIFICATION</scope>
</reference>
<dbReference type="Proteomes" id="UP000026961">
    <property type="component" value="Chromosome 7"/>
</dbReference>
<name>A0A0E0AJD1_9ORYZ</name>
<reference evidence="1" key="2">
    <citation type="submission" date="2018-05" db="EMBL/GenBank/DDBJ databases">
        <title>OgluRS3 (Oryza glumaepatula Reference Sequence Version 3).</title>
        <authorList>
            <person name="Zhang J."/>
            <person name="Kudrna D."/>
            <person name="Lee S."/>
            <person name="Talag J."/>
            <person name="Welchert J."/>
            <person name="Wing R.A."/>
        </authorList>
    </citation>
    <scope>NUCLEOTIDE SEQUENCE [LARGE SCALE GENOMIC DNA]</scope>
</reference>
<organism evidence="1">
    <name type="scientific">Oryza glumipatula</name>
    <dbReference type="NCBI Taxonomy" id="40148"/>
    <lineage>
        <taxon>Eukaryota</taxon>
        <taxon>Viridiplantae</taxon>
        <taxon>Streptophyta</taxon>
        <taxon>Embryophyta</taxon>
        <taxon>Tracheophyta</taxon>
        <taxon>Spermatophyta</taxon>
        <taxon>Magnoliopsida</taxon>
        <taxon>Liliopsida</taxon>
        <taxon>Poales</taxon>
        <taxon>Poaceae</taxon>
        <taxon>BOP clade</taxon>
        <taxon>Oryzoideae</taxon>
        <taxon>Oryzeae</taxon>
        <taxon>Oryzinae</taxon>
        <taxon>Oryza</taxon>
    </lineage>
</organism>
<dbReference type="Gramene" id="OGLUM07G12610.1">
    <property type="protein sequence ID" value="OGLUM07G12610.1"/>
    <property type="gene ID" value="OGLUM07G12610"/>
</dbReference>
<keyword evidence="2" id="KW-1185">Reference proteome</keyword>
<proteinExistence type="predicted"/>
<dbReference type="HOGENOM" id="CLU_165047_0_0_1"/>
<dbReference type="EnsemblPlants" id="OGLUM07G12610.1">
    <property type="protein sequence ID" value="OGLUM07G12610.1"/>
    <property type="gene ID" value="OGLUM07G12610"/>
</dbReference>
<evidence type="ECO:0000313" key="2">
    <source>
        <dbReference type="Proteomes" id="UP000026961"/>
    </source>
</evidence>